<keyword evidence="4 6" id="KW-1133">Transmembrane helix</keyword>
<gene>
    <name evidence="8" type="ordered locus">Sulac_1605</name>
</gene>
<dbReference type="Pfam" id="PF03176">
    <property type="entry name" value="MMPL"/>
    <property type="match status" value="2"/>
</dbReference>
<comment type="subcellular location">
    <subcellularLocation>
        <location evidence="1">Cell membrane</location>
        <topology evidence="1">Multi-pass membrane protein</topology>
    </subcellularLocation>
</comment>
<feature type="domain" description="SSD" evidence="7">
    <location>
        <begin position="166"/>
        <end position="291"/>
    </location>
</feature>
<keyword evidence="2" id="KW-1003">Cell membrane</keyword>
<dbReference type="SUPFAM" id="SSF82866">
    <property type="entry name" value="Multidrug efflux transporter AcrB transmembrane domain"/>
    <property type="match status" value="2"/>
</dbReference>
<feature type="transmembrane region" description="Helical" evidence="6">
    <location>
        <begin position="313"/>
        <end position="338"/>
    </location>
</feature>
<dbReference type="InterPro" id="IPR004869">
    <property type="entry name" value="MMPL_dom"/>
</dbReference>
<accession>G8TYD8</accession>
<feature type="transmembrane region" description="Helical" evidence="6">
    <location>
        <begin position="137"/>
        <end position="156"/>
    </location>
</feature>
<reference evidence="9" key="1">
    <citation type="submission" date="2011-12" db="EMBL/GenBank/DDBJ databases">
        <title>The complete genome of chromosome of Sulfobacillus acidophilus DSM 10332.</title>
        <authorList>
            <person name="Lucas S."/>
            <person name="Han J."/>
            <person name="Lapidus A."/>
            <person name="Bruce D."/>
            <person name="Goodwin L."/>
            <person name="Pitluck S."/>
            <person name="Peters L."/>
            <person name="Kyrpides N."/>
            <person name="Mavromatis K."/>
            <person name="Ivanova N."/>
            <person name="Mikhailova N."/>
            <person name="Chertkov O."/>
            <person name="Saunders E."/>
            <person name="Detter J.C."/>
            <person name="Tapia R."/>
            <person name="Han C."/>
            <person name="Land M."/>
            <person name="Hauser L."/>
            <person name="Markowitz V."/>
            <person name="Cheng J.-F."/>
            <person name="Hugenholtz P."/>
            <person name="Woyke T."/>
            <person name="Wu D."/>
            <person name="Pukall R."/>
            <person name="Gehrich-Schroeter G."/>
            <person name="Schneider S."/>
            <person name="Klenk H.-P."/>
            <person name="Eisen J.A."/>
        </authorList>
    </citation>
    <scope>NUCLEOTIDE SEQUENCE [LARGE SCALE GENOMIC DNA]</scope>
    <source>
        <strain evidence="9">ATCC 700253 / DSM 10332 / NAL</strain>
    </source>
</reference>
<feature type="transmembrane region" description="Helical" evidence="6">
    <location>
        <begin position="241"/>
        <end position="262"/>
    </location>
</feature>
<evidence type="ECO:0000256" key="6">
    <source>
        <dbReference type="SAM" id="Phobius"/>
    </source>
</evidence>
<dbReference type="PANTHER" id="PTHR33406:SF13">
    <property type="entry name" value="MEMBRANE PROTEIN YDFJ"/>
    <property type="match status" value="1"/>
</dbReference>
<evidence type="ECO:0000256" key="4">
    <source>
        <dbReference type="ARBA" id="ARBA00022989"/>
    </source>
</evidence>
<feature type="transmembrane region" description="Helical" evidence="6">
    <location>
        <begin position="575"/>
        <end position="596"/>
    </location>
</feature>
<dbReference type="Gene3D" id="1.20.1640.10">
    <property type="entry name" value="Multidrug efflux transporter AcrB transmembrane domain"/>
    <property type="match status" value="2"/>
</dbReference>
<dbReference type="KEGG" id="sap:Sulac_1605"/>
<feature type="transmembrane region" description="Helical" evidence="6">
    <location>
        <begin position="513"/>
        <end position="531"/>
    </location>
</feature>
<dbReference type="PROSITE" id="PS50156">
    <property type="entry name" value="SSD"/>
    <property type="match status" value="1"/>
</dbReference>
<dbReference type="EMBL" id="CP003179">
    <property type="protein sequence ID" value="AEW05102.1"/>
    <property type="molecule type" value="Genomic_DNA"/>
</dbReference>
<evidence type="ECO:0000259" key="7">
    <source>
        <dbReference type="PROSITE" id="PS50156"/>
    </source>
</evidence>
<organism evidence="8 9">
    <name type="scientific">Sulfobacillus acidophilus (strain ATCC 700253 / DSM 10332 / NAL)</name>
    <dbReference type="NCBI Taxonomy" id="679936"/>
    <lineage>
        <taxon>Bacteria</taxon>
        <taxon>Bacillati</taxon>
        <taxon>Bacillota</taxon>
        <taxon>Clostridia</taxon>
        <taxon>Eubacteriales</taxon>
        <taxon>Clostridiales Family XVII. Incertae Sedis</taxon>
        <taxon>Sulfobacillus</taxon>
    </lineage>
</organism>
<feature type="transmembrane region" description="Helical" evidence="6">
    <location>
        <begin position="163"/>
        <end position="183"/>
    </location>
</feature>
<feature type="transmembrane region" description="Helical" evidence="6">
    <location>
        <begin position="538"/>
        <end position="560"/>
    </location>
</feature>
<dbReference type="STRING" id="679936.Sulac_1605"/>
<dbReference type="InterPro" id="IPR000731">
    <property type="entry name" value="SSD"/>
</dbReference>
<dbReference type="Proteomes" id="UP000005439">
    <property type="component" value="Chromosome"/>
</dbReference>
<dbReference type="AlphaFoldDB" id="G8TYD8"/>
<dbReference type="InterPro" id="IPR050545">
    <property type="entry name" value="Mycobact_MmpL"/>
</dbReference>
<evidence type="ECO:0000313" key="9">
    <source>
        <dbReference type="Proteomes" id="UP000005439"/>
    </source>
</evidence>
<evidence type="ECO:0000256" key="5">
    <source>
        <dbReference type="ARBA" id="ARBA00023136"/>
    </source>
</evidence>
<dbReference type="GO" id="GO:0005886">
    <property type="term" value="C:plasma membrane"/>
    <property type="evidence" value="ECO:0007669"/>
    <property type="project" value="UniProtKB-SubCell"/>
</dbReference>
<feature type="transmembrane region" description="Helical" evidence="6">
    <location>
        <begin position="268"/>
        <end position="292"/>
    </location>
</feature>
<evidence type="ECO:0000256" key="2">
    <source>
        <dbReference type="ARBA" id="ARBA00022475"/>
    </source>
</evidence>
<evidence type="ECO:0000256" key="3">
    <source>
        <dbReference type="ARBA" id="ARBA00022692"/>
    </source>
</evidence>
<feature type="transmembrane region" description="Helical" evidence="6">
    <location>
        <begin position="645"/>
        <end position="668"/>
    </location>
</feature>
<dbReference type="PANTHER" id="PTHR33406">
    <property type="entry name" value="MEMBRANE PROTEIN MJ1562-RELATED"/>
    <property type="match status" value="1"/>
</dbReference>
<protein>
    <submittedName>
        <fullName evidence="8">Membrane protein mmpL3</fullName>
    </submittedName>
</protein>
<feature type="transmembrane region" description="Helical" evidence="6">
    <location>
        <begin position="617"/>
        <end position="639"/>
    </location>
</feature>
<dbReference type="PATRIC" id="fig|679936.5.peg.1673"/>
<dbReference type="HOGENOM" id="CLU_005108_5_2_9"/>
<keyword evidence="3 6" id="KW-0812">Transmembrane</keyword>
<keyword evidence="5 6" id="KW-0472">Membrane</keyword>
<name>G8TYD8_SULAD</name>
<feature type="transmembrane region" description="Helical" evidence="6">
    <location>
        <begin position="189"/>
        <end position="211"/>
    </location>
</feature>
<keyword evidence="9" id="KW-1185">Reference proteome</keyword>
<reference evidence="8 9" key="2">
    <citation type="journal article" date="2012" name="Stand. Genomic Sci.">
        <title>Complete genome sequence of the moderately thermophilic mineral-sulfide-oxidizing firmicute Sulfobacillus acidophilus type strain (NAL(T)).</title>
        <authorList>
            <person name="Anderson I."/>
            <person name="Chertkov O."/>
            <person name="Chen A."/>
            <person name="Saunders E."/>
            <person name="Lapidus A."/>
            <person name="Nolan M."/>
            <person name="Lucas S."/>
            <person name="Hammon N."/>
            <person name="Deshpande S."/>
            <person name="Cheng J.F."/>
            <person name="Han C."/>
            <person name="Tapia R."/>
            <person name="Goodwin L.A."/>
            <person name="Pitluck S."/>
            <person name="Liolios K."/>
            <person name="Pagani I."/>
            <person name="Ivanova N."/>
            <person name="Mikhailova N."/>
            <person name="Pati A."/>
            <person name="Palaniappan K."/>
            <person name="Land M."/>
            <person name="Pan C."/>
            <person name="Rohde M."/>
            <person name="Pukall R."/>
            <person name="Goker M."/>
            <person name="Detter J.C."/>
            <person name="Woyke T."/>
            <person name="Bristow J."/>
            <person name="Eisen J.A."/>
            <person name="Markowitz V."/>
            <person name="Hugenholtz P."/>
            <person name="Kyrpides N.C."/>
            <person name="Klenk H.P."/>
            <person name="Mavromatis K."/>
        </authorList>
    </citation>
    <scope>NUCLEOTIDE SEQUENCE [LARGE SCALE GENOMIC DNA]</scope>
    <source>
        <strain evidence="9">ATCC 700253 / DSM 10332 / NAL</strain>
    </source>
</reference>
<sequence length="687" mass="73795">MRKPSIVIGAWILFVLLLSPLALHVTHGLSPYGFDNPRSQVVWADNQVAHVAGLKSDPPWLIQGVSFSAADHWARQTAVPTRWLYRLDQGIVLLPGASRKAAISAFLGDLRHQGATLTPVTQNQVAQKVIHDTKATLGKSSLVAFPLLAILLLAVFGSVMAAWLPLVVALAGSVVALAVVDLLERWLTLSIYLTDIVSFLALGVGVDYALFISSRFRQELRAGRSVSEALTLSMRRAGRSVLFSGMAVSLAVITLVFGGNAYWRGLAIGGAVAVLADLLATHTLLPAILAALGPRIEWGKIPGLSGGRLWSRLAAWVAARPLPALVLGLIILAVPAFWGRQLVMQTPANLAVMLPAQDPLRQAVRLEQRVWGRGTLAPLEIVLDYPTTTANPATWSNVARVRSQLAGFPDVAQVYSPQIPGMSPRDMAALFRQASLLPSAEKRAVGAFTAPQDPHLVVLYVISRSGPDAPATIRLSRHLVNVLPHWVPSGTRTGVGGLVPFLDSFNQLTDRRLPYILAAVSLVALGILTWATGSVTQAVFGVLFDGAVAFATAGVLVLTVQQGHFGLAPLDPESAITPLIFVLLFGLSMDYEVILLHRMEEIWRRPTSVQEAVEAGLRSTGSMITGAGMIMVVVFLALFRSPLEIMKTLAIGMTAAILLDTWIVRTLLVPSATALAKRWAFWPAKNL</sequence>
<evidence type="ECO:0000256" key="1">
    <source>
        <dbReference type="ARBA" id="ARBA00004651"/>
    </source>
</evidence>
<evidence type="ECO:0000313" key="8">
    <source>
        <dbReference type="EMBL" id="AEW05102.1"/>
    </source>
</evidence>
<proteinExistence type="predicted"/>